<evidence type="ECO:0000256" key="1">
    <source>
        <dbReference type="SAM" id="MobiDB-lite"/>
    </source>
</evidence>
<feature type="compositionally biased region" description="Acidic residues" evidence="1">
    <location>
        <begin position="236"/>
        <end position="256"/>
    </location>
</feature>
<feature type="non-terminal residue" evidence="2">
    <location>
        <position position="710"/>
    </location>
</feature>
<feature type="compositionally biased region" description="Basic residues" evidence="1">
    <location>
        <begin position="284"/>
        <end position="296"/>
    </location>
</feature>
<name>A0A8J5JFW5_HOMAM</name>
<comment type="caution">
    <text evidence="2">The sequence shown here is derived from an EMBL/GenBank/DDBJ whole genome shotgun (WGS) entry which is preliminary data.</text>
</comment>
<feature type="compositionally biased region" description="Basic and acidic residues" evidence="1">
    <location>
        <begin position="34"/>
        <end position="59"/>
    </location>
</feature>
<gene>
    <name evidence="2" type="ORF">Hamer_G015841</name>
</gene>
<evidence type="ECO:0000313" key="3">
    <source>
        <dbReference type="Proteomes" id="UP000747542"/>
    </source>
</evidence>
<feature type="region of interest" description="Disordered" evidence="1">
    <location>
        <begin position="1"/>
        <end position="319"/>
    </location>
</feature>
<feature type="compositionally biased region" description="Basic and acidic residues" evidence="1">
    <location>
        <begin position="547"/>
        <end position="556"/>
    </location>
</feature>
<feature type="compositionally biased region" description="Basic and acidic residues" evidence="1">
    <location>
        <begin position="688"/>
        <end position="698"/>
    </location>
</feature>
<dbReference type="EMBL" id="JAHLQT010038275">
    <property type="protein sequence ID" value="KAG7156915.1"/>
    <property type="molecule type" value="Genomic_DNA"/>
</dbReference>
<feature type="region of interest" description="Disordered" evidence="1">
    <location>
        <begin position="533"/>
        <end position="563"/>
    </location>
</feature>
<feature type="compositionally biased region" description="Polar residues" evidence="1">
    <location>
        <begin position="144"/>
        <end position="164"/>
    </location>
</feature>
<feature type="compositionally biased region" description="Basic residues" evidence="1">
    <location>
        <begin position="385"/>
        <end position="399"/>
    </location>
</feature>
<feature type="region of interest" description="Disordered" evidence="1">
    <location>
        <begin position="585"/>
        <end position="606"/>
    </location>
</feature>
<dbReference type="AlphaFoldDB" id="A0A8J5JFW5"/>
<keyword evidence="3" id="KW-1185">Reference proteome</keyword>
<feature type="compositionally biased region" description="Pro residues" evidence="1">
    <location>
        <begin position="585"/>
        <end position="599"/>
    </location>
</feature>
<organism evidence="2 3">
    <name type="scientific">Homarus americanus</name>
    <name type="common">American lobster</name>
    <dbReference type="NCBI Taxonomy" id="6706"/>
    <lineage>
        <taxon>Eukaryota</taxon>
        <taxon>Metazoa</taxon>
        <taxon>Ecdysozoa</taxon>
        <taxon>Arthropoda</taxon>
        <taxon>Crustacea</taxon>
        <taxon>Multicrustacea</taxon>
        <taxon>Malacostraca</taxon>
        <taxon>Eumalacostraca</taxon>
        <taxon>Eucarida</taxon>
        <taxon>Decapoda</taxon>
        <taxon>Pleocyemata</taxon>
        <taxon>Astacidea</taxon>
        <taxon>Nephropoidea</taxon>
        <taxon>Nephropidae</taxon>
        <taxon>Homarus</taxon>
    </lineage>
</organism>
<evidence type="ECO:0000313" key="2">
    <source>
        <dbReference type="EMBL" id="KAG7156915.1"/>
    </source>
</evidence>
<feature type="region of interest" description="Disordered" evidence="1">
    <location>
        <begin position="361"/>
        <end position="428"/>
    </location>
</feature>
<feature type="region of interest" description="Disordered" evidence="1">
    <location>
        <begin position="687"/>
        <end position="710"/>
    </location>
</feature>
<dbReference type="Proteomes" id="UP000747542">
    <property type="component" value="Unassembled WGS sequence"/>
</dbReference>
<protein>
    <submittedName>
        <fullName evidence="2">Uncharacterized protein</fullName>
    </submittedName>
</protein>
<sequence length="710" mass="79027">RMESDEVGSTGGSRRPPPPLLRRHTVEVTPVAGEVHRGGERRVVRAASEDRWEAGRGNDRPAGATREPRPSSPSSSPSSPTTAMVVRARRVAWSGPPAPDPRAEVDETSAKPVRRRNQVRPKSCVTPVSSLVPAEDEAVPARTTKPQPSRTHSLEQETTPSSATTDERELKPQGTGADNDSSRSSTKVIRSASSPDFYSTGANKHSAWPHHTGNSKQHLERYDGLIIQKAPFISPEENEDPYLQEADDEADEEDNASETQEDHIPRGYKTKNGFGFIPFSKMFTKPRRPPLSRRSSRSSQGEPDLGVENTLQKFSESEKDIIKKTRSVLKQRIHSANRKRVSSANKKKIQLNIVVNAQPDSDQSVMVSGEEEESIVTHHPPSNTTKKKQNKSKKNKNKKHETPSPSTKTTQVQTHTKKKTKSKTEPKLTSNVVRKVKKKDIPTIMSEISPVASDLDHEVNHSKYIVDTNHHNRTNDHERYDDSADHDESLFMPTRGGLLRTIINDANTYTPLSKTWKGKKLHLEVRIQTDKAVVSTEDEEANEIEAEERGGHHHESTSSSTYYTSSSTHYTSLLHLLHLLLHLLHPPPPTTPPPPPTTPPSSTYYTSSSTYYTSSSTYFTYLCFLQVCSVKVEESKQLRRKLGAGGVWVSLDTLQRSVAGQGSLEVVSGQGLLEGPDDPDGVLVYQEHLQEKSEQERKRNARGSSSPYRR</sequence>
<accession>A0A8J5JFW5</accession>
<reference evidence="2" key="1">
    <citation type="journal article" date="2021" name="Sci. Adv.">
        <title>The American lobster genome reveals insights on longevity, neural, and immune adaptations.</title>
        <authorList>
            <person name="Polinski J.M."/>
            <person name="Zimin A.V."/>
            <person name="Clark K.F."/>
            <person name="Kohn A.B."/>
            <person name="Sadowski N."/>
            <person name="Timp W."/>
            <person name="Ptitsyn A."/>
            <person name="Khanna P."/>
            <person name="Romanova D.Y."/>
            <person name="Williams P."/>
            <person name="Greenwood S.J."/>
            <person name="Moroz L.L."/>
            <person name="Walt D.R."/>
            <person name="Bodnar A.G."/>
        </authorList>
    </citation>
    <scope>NUCLEOTIDE SEQUENCE</scope>
    <source>
        <strain evidence="2">GMGI-L3</strain>
    </source>
</reference>
<proteinExistence type="predicted"/>
<feature type="compositionally biased region" description="Polar residues" evidence="1">
    <location>
        <begin position="176"/>
        <end position="203"/>
    </location>
</feature>
<feature type="compositionally biased region" description="Acidic residues" evidence="1">
    <location>
        <begin position="536"/>
        <end position="546"/>
    </location>
</feature>